<dbReference type="CTD" id="20205388"/>
<dbReference type="HOGENOM" id="CLU_1788947_0_0_1"/>
<accession>T1F989</accession>
<dbReference type="Proteomes" id="UP000015101">
    <property type="component" value="Unassembled WGS sequence"/>
</dbReference>
<dbReference type="GeneID" id="20205388"/>
<dbReference type="AlphaFoldDB" id="T1F989"/>
<protein>
    <submittedName>
        <fullName evidence="2 3">Uncharacterized protein</fullName>
    </submittedName>
</protein>
<dbReference type="InParanoid" id="T1F989"/>
<name>T1F989_HELRO</name>
<dbReference type="EnsemblMetazoa" id="HelroT175419">
    <property type="protein sequence ID" value="HelroP175419"/>
    <property type="gene ID" value="HelroG175419"/>
</dbReference>
<sequence>MFKTGIFLYYAVLSVISLFNVPSNVAANPAAADVTAATVAAPVSCCRLRALSASVCFYQQRVAAVGPAAKSIFRRPAFDEFNGLCVIHSDGGDDSRSYESSQSDESRDVISRDVPWKRFGGKYFPKFVKKSDEYHLPMYVEAWGK</sequence>
<reference evidence="4" key="1">
    <citation type="submission" date="2012-12" db="EMBL/GenBank/DDBJ databases">
        <authorList>
            <person name="Hellsten U."/>
            <person name="Grimwood J."/>
            <person name="Chapman J.A."/>
            <person name="Shapiro H."/>
            <person name="Aerts A."/>
            <person name="Otillar R.P."/>
            <person name="Terry A.Y."/>
            <person name="Boore J.L."/>
            <person name="Simakov O."/>
            <person name="Marletaz F."/>
            <person name="Cho S.-J."/>
            <person name="Edsinger-Gonzales E."/>
            <person name="Havlak P."/>
            <person name="Kuo D.-H."/>
            <person name="Larsson T."/>
            <person name="Lv J."/>
            <person name="Arendt D."/>
            <person name="Savage R."/>
            <person name="Osoegawa K."/>
            <person name="de Jong P."/>
            <person name="Lindberg D.R."/>
            <person name="Seaver E.C."/>
            <person name="Weisblat D.A."/>
            <person name="Putnam N.H."/>
            <person name="Grigoriev I.V."/>
            <person name="Rokhsar D.S."/>
        </authorList>
    </citation>
    <scope>NUCLEOTIDE SEQUENCE</scope>
</reference>
<evidence type="ECO:0000256" key="1">
    <source>
        <dbReference type="SAM" id="SignalP"/>
    </source>
</evidence>
<reference evidence="2 4" key="2">
    <citation type="journal article" date="2013" name="Nature">
        <title>Insights into bilaterian evolution from three spiralian genomes.</title>
        <authorList>
            <person name="Simakov O."/>
            <person name="Marletaz F."/>
            <person name="Cho S.J."/>
            <person name="Edsinger-Gonzales E."/>
            <person name="Havlak P."/>
            <person name="Hellsten U."/>
            <person name="Kuo D.H."/>
            <person name="Larsson T."/>
            <person name="Lv J."/>
            <person name="Arendt D."/>
            <person name="Savage R."/>
            <person name="Osoegawa K."/>
            <person name="de Jong P."/>
            <person name="Grimwood J."/>
            <person name="Chapman J.A."/>
            <person name="Shapiro H."/>
            <person name="Aerts A."/>
            <person name="Otillar R.P."/>
            <person name="Terry A.Y."/>
            <person name="Boore J.L."/>
            <person name="Grigoriev I.V."/>
            <person name="Lindberg D.R."/>
            <person name="Seaver E.C."/>
            <person name="Weisblat D.A."/>
            <person name="Putnam N.H."/>
            <person name="Rokhsar D.S."/>
        </authorList>
    </citation>
    <scope>NUCLEOTIDE SEQUENCE</scope>
</reference>
<evidence type="ECO:0000313" key="2">
    <source>
        <dbReference type="EMBL" id="ESO00924.1"/>
    </source>
</evidence>
<gene>
    <name evidence="3" type="primary">20205388</name>
    <name evidence="2" type="ORF">HELRODRAFT_175419</name>
</gene>
<organism evidence="3 4">
    <name type="scientific">Helobdella robusta</name>
    <name type="common">Californian leech</name>
    <dbReference type="NCBI Taxonomy" id="6412"/>
    <lineage>
        <taxon>Eukaryota</taxon>
        <taxon>Metazoa</taxon>
        <taxon>Spiralia</taxon>
        <taxon>Lophotrochozoa</taxon>
        <taxon>Annelida</taxon>
        <taxon>Clitellata</taxon>
        <taxon>Hirudinea</taxon>
        <taxon>Rhynchobdellida</taxon>
        <taxon>Glossiphoniidae</taxon>
        <taxon>Helobdella</taxon>
    </lineage>
</organism>
<keyword evidence="1" id="KW-0732">Signal</keyword>
<reference evidence="3" key="3">
    <citation type="submission" date="2015-06" db="UniProtKB">
        <authorList>
            <consortium name="EnsemblMetazoa"/>
        </authorList>
    </citation>
    <scope>IDENTIFICATION</scope>
</reference>
<evidence type="ECO:0000313" key="4">
    <source>
        <dbReference type="Proteomes" id="UP000015101"/>
    </source>
</evidence>
<dbReference type="KEGG" id="hro:HELRODRAFT_175419"/>
<dbReference type="EMBL" id="KB096864">
    <property type="protein sequence ID" value="ESO00924.1"/>
    <property type="molecule type" value="Genomic_DNA"/>
</dbReference>
<feature type="chain" id="PRO_5010980359" evidence="1">
    <location>
        <begin position="27"/>
        <end position="145"/>
    </location>
</feature>
<feature type="signal peptide" evidence="1">
    <location>
        <begin position="1"/>
        <end position="26"/>
    </location>
</feature>
<proteinExistence type="predicted"/>
<dbReference type="EMBL" id="AMQM01005271">
    <property type="status" value="NOT_ANNOTATED_CDS"/>
    <property type="molecule type" value="Genomic_DNA"/>
</dbReference>
<dbReference type="RefSeq" id="XP_009021095.1">
    <property type="nucleotide sequence ID" value="XM_009022847.1"/>
</dbReference>
<keyword evidence="4" id="KW-1185">Reference proteome</keyword>
<evidence type="ECO:0000313" key="3">
    <source>
        <dbReference type="EnsemblMetazoa" id="HelroP175419"/>
    </source>
</evidence>